<evidence type="ECO:0000313" key="2">
    <source>
        <dbReference type="EMBL" id="MFC5496117.1"/>
    </source>
</evidence>
<evidence type="ECO:0000259" key="1">
    <source>
        <dbReference type="Pfam" id="PF00717"/>
    </source>
</evidence>
<keyword evidence="3" id="KW-1185">Reference proteome</keyword>
<gene>
    <name evidence="2" type="ORF">ACFPOE_01100</name>
</gene>
<protein>
    <submittedName>
        <fullName evidence="2">S24 family peptidase</fullName>
    </submittedName>
</protein>
<sequence>MSCSCSAPAPAPSDAGCSGGESFVLRVLGDAMAPEFADGNIIVIEPDGALRDGSYVLAMHEGEWTFRQLLRRGEGWLLHALNPARTDLPDLPLPDLSAVHGVIIQQAVPGRRRLTRSYL</sequence>
<dbReference type="InterPro" id="IPR036286">
    <property type="entry name" value="LexA/Signal_pep-like_sf"/>
</dbReference>
<reference evidence="3" key="1">
    <citation type="journal article" date="2019" name="Int. J. Syst. Evol. Microbiol.">
        <title>The Global Catalogue of Microorganisms (GCM) 10K type strain sequencing project: providing services to taxonomists for standard genome sequencing and annotation.</title>
        <authorList>
            <consortium name="The Broad Institute Genomics Platform"/>
            <consortium name="The Broad Institute Genome Sequencing Center for Infectious Disease"/>
            <person name="Wu L."/>
            <person name="Ma J."/>
        </authorList>
    </citation>
    <scope>NUCLEOTIDE SEQUENCE [LARGE SCALE GENOMIC DNA]</scope>
    <source>
        <strain evidence="3">CCUG 57401</strain>
    </source>
</reference>
<dbReference type="SUPFAM" id="SSF51306">
    <property type="entry name" value="LexA/Signal peptidase"/>
    <property type="match status" value="1"/>
</dbReference>
<dbReference type="Gene3D" id="2.10.109.10">
    <property type="entry name" value="Umud Fragment, subunit A"/>
    <property type="match status" value="1"/>
</dbReference>
<dbReference type="Proteomes" id="UP001596037">
    <property type="component" value="Unassembled WGS sequence"/>
</dbReference>
<accession>A0ABW0NAF4</accession>
<dbReference type="InterPro" id="IPR039418">
    <property type="entry name" value="LexA-like"/>
</dbReference>
<dbReference type="EMBL" id="JBHSMF010000002">
    <property type="protein sequence ID" value="MFC5496117.1"/>
    <property type="molecule type" value="Genomic_DNA"/>
</dbReference>
<dbReference type="CDD" id="cd06529">
    <property type="entry name" value="S24_LexA-like"/>
    <property type="match status" value="1"/>
</dbReference>
<comment type="caution">
    <text evidence="2">The sequence shown here is derived from an EMBL/GenBank/DDBJ whole genome shotgun (WGS) entry which is preliminary data.</text>
</comment>
<dbReference type="InterPro" id="IPR015927">
    <property type="entry name" value="Peptidase_S24_S26A/B/C"/>
</dbReference>
<feature type="domain" description="Peptidase S24/S26A/S26B/S26C" evidence="1">
    <location>
        <begin position="19"/>
        <end position="85"/>
    </location>
</feature>
<evidence type="ECO:0000313" key="3">
    <source>
        <dbReference type="Proteomes" id="UP001596037"/>
    </source>
</evidence>
<dbReference type="Pfam" id="PF00717">
    <property type="entry name" value="Peptidase_S24"/>
    <property type="match status" value="1"/>
</dbReference>
<organism evidence="2 3">
    <name type="scientific">Caenimonas terrae</name>
    <dbReference type="NCBI Taxonomy" id="696074"/>
    <lineage>
        <taxon>Bacteria</taxon>
        <taxon>Pseudomonadati</taxon>
        <taxon>Pseudomonadota</taxon>
        <taxon>Betaproteobacteria</taxon>
        <taxon>Burkholderiales</taxon>
        <taxon>Comamonadaceae</taxon>
        <taxon>Caenimonas</taxon>
    </lineage>
</organism>
<name>A0ABW0NAF4_9BURK</name>
<dbReference type="RefSeq" id="WP_376848149.1">
    <property type="nucleotide sequence ID" value="NZ_JBHSMF010000002.1"/>
</dbReference>
<proteinExistence type="predicted"/>